<dbReference type="GO" id="GO:0005549">
    <property type="term" value="F:odorant binding"/>
    <property type="evidence" value="ECO:0007669"/>
    <property type="project" value="InterPro"/>
</dbReference>
<evidence type="ECO:0000256" key="1">
    <source>
        <dbReference type="ARBA" id="ARBA00004651"/>
    </source>
</evidence>
<dbReference type="PANTHER" id="PTHR21137">
    <property type="entry name" value="ODORANT RECEPTOR"/>
    <property type="match status" value="1"/>
</dbReference>
<name>A0A9J7DIE4_MUSDO</name>
<dbReference type="Proteomes" id="UP001652621">
    <property type="component" value="Unplaced"/>
</dbReference>
<sequence>MQVDVFEMETTVYDRKLSYKTKLNSVKLKSVTLKSKSKNPSSRAIIGLLCGMNVRLHNDGGYDRTYAVRGILRVMKILGLWKWQTEADKETPRHILWLQYVQRLVCHGPFTFVFITLMWIEALRANGLDEMGDVLYMSLTEAALIVKILNIWQHSTKASTFLHALRHNAHFALHSGDEVTFWRNAQKKFRYIIYMYSAGSVFTVISAFAGVLFVTEPQMAFAYWVPFEWQSNRRNYWLAYLYDFVSMVCTAGSNVCLDMMGCYMMFHVSLLYKVLSFRLQKLRAVKGEDVNEKFKKLILMHKSIRRMTRECEILSSKYVLSQIILSALILCFCCYRIIKLDIVANFGQFLSMLQFLAVMIFEIFLPCYFGNEITLNSSEIMLDVYRTDWLEYSVANRKLIILFREFLKRPDKVTIGGYFEVGLPIFTKVVNNAYSFFALLMNVEK</sequence>
<keyword evidence="5 13" id="KW-0552">Olfaction</keyword>
<comment type="subunit">
    <text evidence="12">Interacts with Orco. Complexes exist early in the endomembrane system in olfactory sensory neurons (OSNs), coupling these complexes to the conserved ciliary trafficking pathway.</text>
</comment>
<keyword evidence="4 13" id="KW-0812">Transmembrane</keyword>
<feature type="transmembrane region" description="Helical" evidence="13">
    <location>
        <begin position="191"/>
        <end position="215"/>
    </location>
</feature>
<dbReference type="Pfam" id="PF02949">
    <property type="entry name" value="7tm_6"/>
    <property type="match status" value="1"/>
</dbReference>
<evidence type="ECO:0000256" key="6">
    <source>
        <dbReference type="ARBA" id="ARBA00022989"/>
    </source>
</evidence>
<feature type="transmembrane region" description="Helical" evidence="13">
    <location>
        <begin position="350"/>
        <end position="369"/>
    </location>
</feature>
<keyword evidence="14" id="KW-1185">Reference proteome</keyword>
<feature type="transmembrane region" description="Helical" evidence="13">
    <location>
        <begin position="318"/>
        <end position="338"/>
    </location>
</feature>
<keyword evidence="3 13" id="KW-0716">Sensory transduction</keyword>
<dbReference type="KEGG" id="mde:109612844"/>
<dbReference type="InterPro" id="IPR004117">
    <property type="entry name" value="7tm6_olfct_rcpt"/>
</dbReference>
<dbReference type="GO" id="GO:0007165">
    <property type="term" value="P:signal transduction"/>
    <property type="evidence" value="ECO:0007669"/>
    <property type="project" value="UniProtKB-KW"/>
</dbReference>
<evidence type="ECO:0000313" key="14">
    <source>
        <dbReference type="Proteomes" id="UP001652621"/>
    </source>
</evidence>
<evidence type="ECO:0000256" key="4">
    <source>
        <dbReference type="ARBA" id="ARBA00022692"/>
    </source>
</evidence>
<gene>
    <name evidence="15" type="primary">LOC109612844</name>
</gene>
<evidence type="ECO:0000256" key="7">
    <source>
        <dbReference type="ARBA" id="ARBA00023136"/>
    </source>
</evidence>
<accession>A0A9J7DIE4</accession>
<feature type="transmembrane region" description="Helical" evidence="13">
    <location>
        <begin position="235"/>
        <end position="257"/>
    </location>
</feature>
<keyword evidence="6 13" id="KW-1133">Transmembrane helix</keyword>
<comment type="subcellular location">
    <subcellularLocation>
        <location evidence="1 13">Cell membrane</location>
        <topology evidence="1 13">Multi-pass membrane protein</topology>
    </subcellularLocation>
</comment>
<evidence type="ECO:0000256" key="11">
    <source>
        <dbReference type="ARBA" id="ARBA00037946"/>
    </source>
</evidence>
<dbReference type="GO" id="GO:0005886">
    <property type="term" value="C:plasma membrane"/>
    <property type="evidence" value="ECO:0007669"/>
    <property type="project" value="UniProtKB-SubCell"/>
</dbReference>
<dbReference type="GO" id="GO:0004984">
    <property type="term" value="F:olfactory receptor activity"/>
    <property type="evidence" value="ECO:0007669"/>
    <property type="project" value="InterPro"/>
</dbReference>
<keyword evidence="9 13" id="KW-0807">Transducer</keyword>
<dbReference type="VEuPathDB" id="VectorBase:MDOMA2_020371"/>
<keyword evidence="2" id="KW-1003">Cell membrane</keyword>
<organism evidence="14 15">
    <name type="scientific">Musca domestica</name>
    <name type="common">House fly</name>
    <dbReference type="NCBI Taxonomy" id="7370"/>
    <lineage>
        <taxon>Eukaryota</taxon>
        <taxon>Metazoa</taxon>
        <taxon>Ecdysozoa</taxon>
        <taxon>Arthropoda</taxon>
        <taxon>Hexapoda</taxon>
        <taxon>Insecta</taxon>
        <taxon>Pterygota</taxon>
        <taxon>Neoptera</taxon>
        <taxon>Endopterygota</taxon>
        <taxon>Diptera</taxon>
        <taxon>Brachycera</taxon>
        <taxon>Muscomorpha</taxon>
        <taxon>Muscoidea</taxon>
        <taxon>Muscidae</taxon>
        <taxon>Musca</taxon>
    </lineage>
</organism>
<dbReference type="PANTHER" id="PTHR21137:SF37">
    <property type="entry name" value="ODORANT RECEPTOR 46A, ISOFORM B-RELATED"/>
    <property type="match status" value="1"/>
</dbReference>
<comment type="function">
    <text evidence="10">Odorant receptor which mediates acceptance or avoidance behavior, depending on its substrates. The odorant receptor repertoire encodes a large collection of odor stimuli that vary widely in identity, intensity, and duration. May form a complex with Orco to form odorant-sensing units, providing sensitive and prolonged odorant signaling and calcium permeability.</text>
</comment>
<evidence type="ECO:0000256" key="9">
    <source>
        <dbReference type="ARBA" id="ARBA00023224"/>
    </source>
</evidence>
<comment type="similarity">
    <text evidence="11">Belongs to the insect chemoreceptor superfamily. Heteromeric odorant receptor channel (TC 1.A.69) family. Or2a subfamily.</text>
</comment>
<evidence type="ECO:0000256" key="3">
    <source>
        <dbReference type="ARBA" id="ARBA00022606"/>
    </source>
</evidence>
<dbReference type="RefSeq" id="XP_019892807.2">
    <property type="nucleotide sequence ID" value="XM_020037248.2"/>
</dbReference>
<evidence type="ECO:0000256" key="13">
    <source>
        <dbReference type="RuleBase" id="RU351113"/>
    </source>
</evidence>
<protein>
    <recommendedName>
        <fullName evidence="13">Odorant receptor</fullName>
    </recommendedName>
</protein>
<keyword evidence="8 13" id="KW-0675">Receptor</keyword>
<proteinExistence type="inferred from homology"/>
<evidence type="ECO:0000256" key="8">
    <source>
        <dbReference type="ARBA" id="ARBA00023170"/>
    </source>
</evidence>
<evidence type="ECO:0000313" key="15">
    <source>
        <dbReference type="RefSeq" id="XP_019892807.2"/>
    </source>
</evidence>
<evidence type="ECO:0000256" key="10">
    <source>
        <dbReference type="ARBA" id="ARBA00037764"/>
    </source>
</evidence>
<evidence type="ECO:0000256" key="2">
    <source>
        <dbReference type="ARBA" id="ARBA00022475"/>
    </source>
</evidence>
<dbReference type="GeneID" id="109612844"/>
<reference evidence="15" key="1">
    <citation type="submission" date="2025-08" db="UniProtKB">
        <authorList>
            <consortium name="RefSeq"/>
        </authorList>
    </citation>
    <scope>IDENTIFICATION</scope>
    <source>
        <strain evidence="15">Aabys</strain>
        <tissue evidence="15">Whole body</tissue>
    </source>
</reference>
<comment type="caution">
    <text evidence="13">Lacks conserved residue(s) required for the propagation of feature annotation.</text>
</comment>
<dbReference type="OrthoDB" id="7548151at2759"/>
<evidence type="ECO:0000256" key="5">
    <source>
        <dbReference type="ARBA" id="ARBA00022725"/>
    </source>
</evidence>
<evidence type="ECO:0000256" key="12">
    <source>
        <dbReference type="ARBA" id="ARBA00038679"/>
    </source>
</evidence>
<keyword evidence="7 13" id="KW-0472">Membrane</keyword>
<dbReference type="AlphaFoldDB" id="A0A9J7DIE4"/>